<dbReference type="FunFam" id="1.10.1410.40:FF:000007">
    <property type="entry name" value="Cyclic GMP-AMP synthase"/>
    <property type="match status" value="1"/>
</dbReference>
<feature type="compositionally biased region" description="Low complexity" evidence="2">
    <location>
        <begin position="40"/>
        <end position="51"/>
    </location>
</feature>
<dbReference type="GO" id="GO:0071360">
    <property type="term" value="P:cellular response to exogenous dsRNA"/>
    <property type="evidence" value="ECO:0007669"/>
    <property type="project" value="TreeGrafter"/>
</dbReference>
<sequence length="487" mass="54720">PLTASPPFTPPQPPKLLCPLPTTPPCSLPPYRTAWSRLAGTRSRAGGSRRAGAGGAQLGPGPGTRPEGVAGLAAPPLPPAYLRACCMFQASRKHLIRGKQVRGRGRRRGGRNGQLPELLLNKARIEPVVPEQPVLKGLLNSTTGSCEPAPAHHCIEAFIMEMQAKTLPVITKHSKYFCDSQISAPNEFDVMFTMPAPRVKLEQCDDSGAFYYVRLKRNPQGNELDKFLQEDGTLAACKMLFALRNIIKEIVKKMKVTVDKKKAGSPAITLRIGNPPMEISVDIILALEVRSQSWPASTQEGLKIEEWLGSKVKQEYKWKPIYLVPKHAKDGRALKEDTWRLSFSHIEKDMIKNHGKTKTCCESKGVKCCRKSCLKLLKHLLDQLKTKDGNRRGLDKFCSYHAKTAFFQACVLWPDDKQWLLTDLESCFQKFLNFFLNCLNNAKLPHFFIPTHNLFSRQLIDKASSDFLSKEIKYEINNRFPIFELQN</sequence>
<reference evidence="5" key="2">
    <citation type="submission" date="2025-08" db="UniProtKB">
        <authorList>
            <consortium name="Ensembl"/>
        </authorList>
    </citation>
    <scope>IDENTIFICATION</scope>
</reference>
<dbReference type="GO" id="GO:0035861">
    <property type="term" value="C:site of double-strand break"/>
    <property type="evidence" value="ECO:0007669"/>
    <property type="project" value="TreeGrafter"/>
</dbReference>
<protein>
    <submittedName>
        <fullName evidence="5">Uncharacterized protein</fullName>
    </submittedName>
</protein>
<dbReference type="Pfam" id="PF20266">
    <property type="entry name" value="Mab-21_C"/>
    <property type="match status" value="1"/>
</dbReference>
<dbReference type="GO" id="GO:0006974">
    <property type="term" value="P:DNA damage response"/>
    <property type="evidence" value="ECO:0007669"/>
    <property type="project" value="TreeGrafter"/>
</dbReference>
<dbReference type="GO" id="GO:2000042">
    <property type="term" value="P:negative regulation of double-strand break repair via homologous recombination"/>
    <property type="evidence" value="ECO:0007669"/>
    <property type="project" value="TreeGrafter"/>
</dbReference>
<keyword evidence="6" id="KW-1185">Reference proteome</keyword>
<feature type="compositionally biased region" description="Gly residues" evidence="2">
    <location>
        <begin position="52"/>
        <end position="62"/>
    </location>
</feature>
<evidence type="ECO:0000313" key="6">
    <source>
        <dbReference type="Proteomes" id="UP000291020"/>
    </source>
</evidence>
<dbReference type="GO" id="GO:0061501">
    <property type="term" value="F:2',3'-cyclic GMP-AMP synthase activity"/>
    <property type="evidence" value="ECO:0007669"/>
    <property type="project" value="TreeGrafter"/>
</dbReference>
<dbReference type="GO" id="GO:0038001">
    <property type="term" value="P:paracrine signaling"/>
    <property type="evidence" value="ECO:0007669"/>
    <property type="project" value="TreeGrafter"/>
</dbReference>
<dbReference type="GO" id="GO:0002218">
    <property type="term" value="P:activation of innate immune response"/>
    <property type="evidence" value="ECO:0007669"/>
    <property type="project" value="TreeGrafter"/>
</dbReference>
<dbReference type="Proteomes" id="UP000291020">
    <property type="component" value="Unassembled WGS sequence"/>
</dbReference>
<dbReference type="InterPro" id="IPR046906">
    <property type="entry name" value="Mab-21_HhH/H2TH-like"/>
</dbReference>
<evidence type="ECO:0000313" key="5">
    <source>
        <dbReference type="Ensembl" id="ENSGAGP00000035483.1"/>
    </source>
</evidence>
<feature type="region of interest" description="Disordered" evidence="2">
    <location>
        <begin position="40"/>
        <end position="72"/>
    </location>
</feature>
<feature type="region of interest" description="Disordered" evidence="2">
    <location>
        <begin position="1"/>
        <end position="21"/>
    </location>
</feature>
<dbReference type="STRING" id="38772.ENSGAGP00000035483"/>
<dbReference type="Gene3D" id="1.10.1410.40">
    <property type="match status" value="1"/>
</dbReference>
<reference evidence="6" key="1">
    <citation type="journal article" date="2017" name="PLoS ONE">
        <title>The Agassiz's desert tortoise genome provides a resource for the conservation of a threatened species.</title>
        <authorList>
            <person name="Tollis M."/>
            <person name="DeNardo D.F."/>
            <person name="Cornelius J.A."/>
            <person name="Dolby G.A."/>
            <person name="Edwards T."/>
            <person name="Henen B.T."/>
            <person name="Karl A.E."/>
            <person name="Murphy R.W."/>
            <person name="Kusumi K."/>
        </authorList>
    </citation>
    <scope>NUCLEOTIDE SEQUENCE [LARGE SCALE GENOMIC DNA]</scope>
</reference>
<evidence type="ECO:0000259" key="4">
    <source>
        <dbReference type="Pfam" id="PF20266"/>
    </source>
</evidence>
<comment type="similarity">
    <text evidence="1">Belongs to the mab-21 family.</text>
</comment>
<evidence type="ECO:0000259" key="3">
    <source>
        <dbReference type="Pfam" id="PF03281"/>
    </source>
</evidence>
<accession>A0A452J4V1</accession>
<dbReference type="AlphaFoldDB" id="A0A452J4V1"/>
<dbReference type="GO" id="GO:0003690">
    <property type="term" value="F:double-stranded DNA binding"/>
    <property type="evidence" value="ECO:0007669"/>
    <property type="project" value="TreeGrafter"/>
</dbReference>
<dbReference type="PANTHER" id="PTHR10656">
    <property type="entry name" value="CELL FATE DETERMINING PROTEIN MAB21-RELATED"/>
    <property type="match status" value="1"/>
</dbReference>
<dbReference type="GO" id="GO:0002230">
    <property type="term" value="P:positive regulation of defense response to virus by host"/>
    <property type="evidence" value="ECO:0007669"/>
    <property type="project" value="TreeGrafter"/>
</dbReference>
<dbReference type="Gene3D" id="3.30.460.90">
    <property type="match status" value="1"/>
</dbReference>
<feature type="domain" description="Mab-21-like nucleotidyltransferase" evidence="3">
    <location>
        <begin position="181"/>
        <end position="353"/>
    </location>
</feature>
<organism evidence="5 6">
    <name type="scientific">Gopherus agassizii</name>
    <name type="common">Agassiz's desert tortoise</name>
    <dbReference type="NCBI Taxonomy" id="38772"/>
    <lineage>
        <taxon>Eukaryota</taxon>
        <taxon>Metazoa</taxon>
        <taxon>Chordata</taxon>
        <taxon>Craniata</taxon>
        <taxon>Vertebrata</taxon>
        <taxon>Euteleostomi</taxon>
        <taxon>Archelosauria</taxon>
        <taxon>Testudinata</taxon>
        <taxon>Testudines</taxon>
        <taxon>Cryptodira</taxon>
        <taxon>Durocryptodira</taxon>
        <taxon>Testudinoidea</taxon>
        <taxon>Testudinidae</taxon>
        <taxon>Gopherus</taxon>
    </lineage>
</organism>
<dbReference type="InterPro" id="IPR024810">
    <property type="entry name" value="MAB21L/cGLR"/>
</dbReference>
<dbReference type="GO" id="GO:0005829">
    <property type="term" value="C:cytosol"/>
    <property type="evidence" value="ECO:0007669"/>
    <property type="project" value="TreeGrafter"/>
</dbReference>
<dbReference type="PANTHER" id="PTHR10656:SF35">
    <property type="entry name" value="CYCLIC GMP-AMP SYNTHASE"/>
    <property type="match status" value="1"/>
</dbReference>
<feature type="compositionally biased region" description="Pro residues" evidence="2">
    <location>
        <begin position="7"/>
        <end position="21"/>
    </location>
</feature>
<reference evidence="5" key="3">
    <citation type="submission" date="2025-09" db="UniProtKB">
        <authorList>
            <consortium name="Ensembl"/>
        </authorList>
    </citation>
    <scope>IDENTIFICATION</scope>
</reference>
<dbReference type="Ensembl" id="ENSGAGT00000040187.1">
    <property type="protein sequence ID" value="ENSGAGP00000035483.1"/>
    <property type="gene ID" value="ENSGAGG00000025227.1"/>
</dbReference>
<dbReference type="Pfam" id="PF03281">
    <property type="entry name" value="Mab-21"/>
    <property type="match status" value="1"/>
</dbReference>
<evidence type="ECO:0000256" key="2">
    <source>
        <dbReference type="SAM" id="MobiDB-lite"/>
    </source>
</evidence>
<dbReference type="GO" id="GO:0032481">
    <property type="term" value="P:positive regulation of type I interferon production"/>
    <property type="evidence" value="ECO:0007669"/>
    <property type="project" value="TreeGrafter"/>
</dbReference>
<dbReference type="InterPro" id="IPR046903">
    <property type="entry name" value="Mab-21-like_nuc_Trfase"/>
</dbReference>
<proteinExistence type="inferred from homology"/>
<dbReference type="GO" id="GO:0003682">
    <property type="term" value="F:chromatin binding"/>
    <property type="evidence" value="ECO:0007669"/>
    <property type="project" value="TreeGrafter"/>
</dbReference>
<dbReference type="SMART" id="SM01265">
    <property type="entry name" value="Mab-21"/>
    <property type="match status" value="1"/>
</dbReference>
<dbReference type="GO" id="GO:0005634">
    <property type="term" value="C:nucleus"/>
    <property type="evidence" value="ECO:0007669"/>
    <property type="project" value="TreeGrafter"/>
</dbReference>
<evidence type="ECO:0000256" key="1">
    <source>
        <dbReference type="ARBA" id="ARBA00008307"/>
    </source>
</evidence>
<name>A0A452J4V1_9SAUR</name>
<feature type="domain" description="Mab-21-like HhH/H2TH-like" evidence="4">
    <location>
        <begin position="369"/>
        <end position="473"/>
    </location>
</feature>